<dbReference type="InterPro" id="IPR011545">
    <property type="entry name" value="DEAD/DEAH_box_helicase_dom"/>
</dbReference>
<dbReference type="GO" id="GO:0003724">
    <property type="term" value="F:RNA helicase activity"/>
    <property type="evidence" value="ECO:0007669"/>
    <property type="project" value="InterPro"/>
</dbReference>
<feature type="short sequence motif" description="Q motif" evidence="6">
    <location>
        <begin position="3"/>
        <end position="31"/>
    </location>
</feature>
<gene>
    <name evidence="11" type="ORF">SAMN05216216_11028</name>
</gene>
<name>A0A1G9EWG8_9BACL</name>
<dbReference type="InterPro" id="IPR027417">
    <property type="entry name" value="P-loop_NTPase"/>
</dbReference>
<dbReference type="InterPro" id="IPR014001">
    <property type="entry name" value="Helicase_ATP-bd"/>
</dbReference>
<dbReference type="Proteomes" id="UP000199008">
    <property type="component" value="Unassembled WGS sequence"/>
</dbReference>
<evidence type="ECO:0000256" key="5">
    <source>
        <dbReference type="ARBA" id="ARBA00038437"/>
    </source>
</evidence>
<feature type="compositionally biased region" description="Basic residues" evidence="7">
    <location>
        <begin position="399"/>
        <end position="414"/>
    </location>
</feature>
<dbReference type="GO" id="GO:0005829">
    <property type="term" value="C:cytosol"/>
    <property type="evidence" value="ECO:0007669"/>
    <property type="project" value="TreeGrafter"/>
</dbReference>
<dbReference type="RefSeq" id="WP_092986024.1">
    <property type="nucleotide sequence ID" value="NZ_FNFY01000010.1"/>
</dbReference>
<proteinExistence type="inferred from homology"/>
<comment type="similarity">
    <text evidence="5">Belongs to the DEAD box helicase family.</text>
</comment>
<dbReference type="PANTHER" id="PTHR47959">
    <property type="entry name" value="ATP-DEPENDENT RNA HELICASE RHLE-RELATED"/>
    <property type="match status" value="1"/>
</dbReference>
<organism evidence="11 12">
    <name type="scientific">Lacicoccus qingdaonensis</name>
    <dbReference type="NCBI Taxonomy" id="576118"/>
    <lineage>
        <taxon>Bacteria</taxon>
        <taxon>Bacillati</taxon>
        <taxon>Bacillota</taxon>
        <taxon>Bacilli</taxon>
        <taxon>Bacillales</taxon>
        <taxon>Salinicoccaceae</taxon>
        <taxon>Lacicoccus</taxon>
    </lineage>
</organism>
<dbReference type="PROSITE" id="PS51195">
    <property type="entry name" value="Q_MOTIF"/>
    <property type="match status" value="1"/>
</dbReference>
<reference evidence="12" key="1">
    <citation type="submission" date="2016-10" db="EMBL/GenBank/DDBJ databases">
        <authorList>
            <person name="Varghese N."/>
            <person name="Submissions S."/>
        </authorList>
    </citation>
    <scope>NUCLEOTIDE SEQUENCE [LARGE SCALE GENOMIC DNA]</scope>
    <source>
        <strain evidence="12">CGMCC 1.8895</strain>
    </source>
</reference>
<keyword evidence="12" id="KW-1185">Reference proteome</keyword>
<dbReference type="CDD" id="cd00268">
    <property type="entry name" value="DEADc"/>
    <property type="match status" value="1"/>
</dbReference>
<evidence type="ECO:0000256" key="4">
    <source>
        <dbReference type="ARBA" id="ARBA00022840"/>
    </source>
</evidence>
<keyword evidence="3 11" id="KW-0347">Helicase</keyword>
<dbReference type="GO" id="GO:0016787">
    <property type="term" value="F:hydrolase activity"/>
    <property type="evidence" value="ECO:0007669"/>
    <property type="project" value="UniProtKB-KW"/>
</dbReference>
<evidence type="ECO:0000259" key="9">
    <source>
        <dbReference type="PROSITE" id="PS51194"/>
    </source>
</evidence>
<evidence type="ECO:0000256" key="1">
    <source>
        <dbReference type="ARBA" id="ARBA00022741"/>
    </source>
</evidence>
<dbReference type="InterPro" id="IPR001650">
    <property type="entry name" value="Helicase_C-like"/>
</dbReference>
<feature type="domain" description="Helicase C-terminal" evidence="9">
    <location>
        <begin position="231"/>
        <end position="376"/>
    </location>
</feature>
<dbReference type="SMART" id="SM00490">
    <property type="entry name" value="HELICc"/>
    <property type="match status" value="1"/>
</dbReference>
<evidence type="ECO:0000313" key="12">
    <source>
        <dbReference type="Proteomes" id="UP000199008"/>
    </source>
</evidence>
<evidence type="ECO:0000256" key="2">
    <source>
        <dbReference type="ARBA" id="ARBA00022801"/>
    </source>
</evidence>
<evidence type="ECO:0000259" key="8">
    <source>
        <dbReference type="PROSITE" id="PS51192"/>
    </source>
</evidence>
<dbReference type="Pfam" id="PF00270">
    <property type="entry name" value="DEAD"/>
    <property type="match status" value="1"/>
</dbReference>
<dbReference type="GO" id="GO:0003676">
    <property type="term" value="F:nucleic acid binding"/>
    <property type="evidence" value="ECO:0007669"/>
    <property type="project" value="InterPro"/>
</dbReference>
<protein>
    <submittedName>
        <fullName evidence="11">ATP-dependent RNA helicase CshB</fullName>
    </submittedName>
</protein>
<evidence type="ECO:0000256" key="3">
    <source>
        <dbReference type="ARBA" id="ARBA00022806"/>
    </source>
</evidence>
<dbReference type="SMART" id="SM00487">
    <property type="entry name" value="DEXDc"/>
    <property type="match status" value="1"/>
</dbReference>
<feature type="region of interest" description="Disordered" evidence="7">
    <location>
        <begin position="368"/>
        <end position="437"/>
    </location>
</feature>
<dbReference type="AlphaFoldDB" id="A0A1G9EWG8"/>
<feature type="compositionally biased region" description="Basic and acidic residues" evidence="7">
    <location>
        <begin position="415"/>
        <end position="427"/>
    </location>
</feature>
<accession>A0A1G9EWG8</accession>
<dbReference type="GO" id="GO:0005524">
    <property type="term" value="F:ATP binding"/>
    <property type="evidence" value="ECO:0007669"/>
    <property type="project" value="UniProtKB-KW"/>
</dbReference>
<keyword evidence="1" id="KW-0547">Nucleotide-binding</keyword>
<dbReference type="Gene3D" id="3.40.50.300">
    <property type="entry name" value="P-loop containing nucleotide triphosphate hydrolases"/>
    <property type="match status" value="2"/>
</dbReference>
<dbReference type="Pfam" id="PF00271">
    <property type="entry name" value="Helicase_C"/>
    <property type="match status" value="1"/>
</dbReference>
<evidence type="ECO:0000259" key="10">
    <source>
        <dbReference type="PROSITE" id="PS51195"/>
    </source>
</evidence>
<feature type="compositionally biased region" description="Basic residues" evidence="7">
    <location>
        <begin position="376"/>
        <end position="385"/>
    </location>
</feature>
<keyword evidence="2" id="KW-0378">Hydrolase</keyword>
<keyword evidence="4" id="KW-0067">ATP-binding</keyword>
<dbReference type="PROSITE" id="PS51194">
    <property type="entry name" value="HELICASE_CTER"/>
    <property type="match status" value="1"/>
</dbReference>
<dbReference type="InterPro" id="IPR044742">
    <property type="entry name" value="DEAD/DEAH_RhlB"/>
</dbReference>
<evidence type="ECO:0000256" key="6">
    <source>
        <dbReference type="PROSITE-ProRule" id="PRU00552"/>
    </source>
</evidence>
<evidence type="ECO:0000313" key="11">
    <source>
        <dbReference type="EMBL" id="SDK80378.1"/>
    </source>
</evidence>
<dbReference type="CDD" id="cd18787">
    <property type="entry name" value="SF2_C_DEAD"/>
    <property type="match status" value="1"/>
</dbReference>
<evidence type="ECO:0000256" key="7">
    <source>
        <dbReference type="SAM" id="MobiDB-lite"/>
    </source>
</evidence>
<dbReference type="SUPFAM" id="SSF52540">
    <property type="entry name" value="P-loop containing nucleoside triphosphate hydrolases"/>
    <property type="match status" value="1"/>
</dbReference>
<sequence length="437" mass="50058">MSHAFKRFNFDENLLKAIKSINFTHPTLVQERVIPKVQRGENVVAMSETGSGKSHAFILPILESIDVGKYSTQSIILAPTRELASQLFQMTNELIGNYKDIKTGLFIGGTDFNKDADKAKKSPQVIIGTPTRVNELMKEGVLKVHEAKTIVIDEADLMIDLGFLNDVDMLANTLHQEAQFLVFSATIPEMLQQFLEKYIGRVETIVIDQPKNKASIKYSLVPVKGDDKMGKVKQLTEVINPYIGIIFANSKSRADDLYDYLREHNMNIGIFHGGLKPRERTKEIKNIRELKYEWVIASDLAARGLDIDGASHVINFDIPKDIEFFTHRVGRVGRGQYEGVAITIYTPDENYLIDQLEKKGYHFEDEDVRQGELKPVKSRTSRVSRRKVEKDVAKNLNYKVRKPKKVKPGYKKKMSKELNELRQQERRKYSKSKRRKK</sequence>
<dbReference type="InterPro" id="IPR014014">
    <property type="entry name" value="RNA_helicase_DEAD_Q_motif"/>
</dbReference>
<dbReference type="EMBL" id="FNFY01000010">
    <property type="protein sequence ID" value="SDK80378.1"/>
    <property type="molecule type" value="Genomic_DNA"/>
</dbReference>
<dbReference type="InterPro" id="IPR050079">
    <property type="entry name" value="DEAD_box_RNA_helicase"/>
</dbReference>
<dbReference type="STRING" id="576118.SAMN05216216_11028"/>
<feature type="domain" description="DEAD-box RNA helicase Q" evidence="10">
    <location>
        <begin position="3"/>
        <end position="31"/>
    </location>
</feature>
<dbReference type="OrthoDB" id="9805696at2"/>
<dbReference type="PANTHER" id="PTHR47959:SF1">
    <property type="entry name" value="ATP-DEPENDENT RNA HELICASE DBPA"/>
    <property type="match status" value="1"/>
</dbReference>
<dbReference type="PROSITE" id="PS51192">
    <property type="entry name" value="HELICASE_ATP_BIND_1"/>
    <property type="match status" value="1"/>
</dbReference>
<feature type="compositionally biased region" description="Basic residues" evidence="7">
    <location>
        <begin position="428"/>
        <end position="437"/>
    </location>
</feature>
<feature type="domain" description="Helicase ATP-binding" evidence="8">
    <location>
        <begin position="34"/>
        <end position="205"/>
    </location>
</feature>